<evidence type="ECO:0000313" key="5">
    <source>
        <dbReference type="EMBL" id="CAB4933640.1"/>
    </source>
</evidence>
<dbReference type="PROSITE" id="PS50975">
    <property type="entry name" value="ATP_GRASP"/>
    <property type="match status" value="1"/>
</dbReference>
<dbReference type="PANTHER" id="PTHR23132:SF23">
    <property type="entry name" value="D-ALANINE--D-ALANINE LIGASE B"/>
    <property type="match status" value="1"/>
</dbReference>
<gene>
    <name evidence="5" type="ORF">UFOPK3564_02520</name>
</gene>
<dbReference type="AlphaFoldDB" id="A0A6J7IS55"/>
<organism evidence="5">
    <name type="scientific">freshwater metagenome</name>
    <dbReference type="NCBI Taxonomy" id="449393"/>
    <lineage>
        <taxon>unclassified sequences</taxon>
        <taxon>metagenomes</taxon>
        <taxon>ecological metagenomes</taxon>
    </lineage>
</organism>
<sequence>MEDGDARGGERAPGRADGAGRTRVLHLTGSPTDAFMDDLSRLYARDALITVRDDERYETHVAHVDPDGRWRFPVDADDPLGPAALAAAEPLAVAAAIDRIAGLGVDVMVPQMFCVAGMTAYRALFDVLGIPYVGNRPDVMALTADKARARAVVAAAGVAVPEGRLVRAGERPAVDLPVVVKPVDADNSVGVALVREPGELDAALSLALRHADAALVEAYVPLGREVRCGVLQRGGELVCLPLEEYRVAAGVRTAEDKVVRHDDGDLRLVAKDDEHAWIVPVEDPVTGPVHELARRAFVALGCRHYGLFDVRVDPDGRPWFLEASLYCSFARQSVLCAMADAAGIPPAALFRITQEELHGR</sequence>
<evidence type="ECO:0000256" key="2">
    <source>
        <dbReference type="ARBA" id="ARBA00022598"/>
    </source>
</evidence>
<proteinExistence type="inferred from homology"/>
<dbReference type="GO" id="GO:0008716">
    <property type="term" value="F:D-alanine-D-alanine ligase activity"/>
    <property type="evidence" value="ECO:0007669"/>
    <property type="project" value="InterPro"/>
</dbReference>
<evidence type="ECO:0000259" key="4">
    <source>
        <dbReference type="PROSITE" id="PS50975"/>
    </source>
</evidence>
<dbReference type="Gene3D" id="3.30.1490.20">
    <property type="entry name" value="ATP-grasp fold, A domain"/>
    <property type="match status" value="1"/>
</dbReference>
<dbReference type="GO" id="GO:0046872">
    <property type="term" value="F:metal ion binding"/>
    <property type="evidence" value="ECO:0007669"/>
    <property type="project" value="InterPro"/>
</dbReference>
<feature type="region of interest" description="Disordered" evidence="3">
    <location>
        <begin position="1"/>
        <end position="21"/>
    </location>
</feature>
<evidence type="ECO:0000256" key="3">
    <source>
        <dbReference type="SAM" id="MobiDB-lite"/>
    </source>
</evidence>
<comment type="similarity">
    <text evidence="1">Belongs to the D-alanine--D-alanine ligase family.</text>
</comment>
<dbReference type="InterPro" id="IPR013815">
    <property type="entry name" value="ATP_grasp_subdomain_1"/>
</dbReference>
<keyword evidence="2" id="KW-0436">Ligase</keyword>
<dbReference type="PANTHER" id="PTHR23132">
    <property type="entry name" value="D-ALANINE--D-ALANINE LIGASE"/>
    <property type="match status" value="1"/>
</dbReference>
<dbReference type="Pfam" id="PF07478">
    <property type="entry name" value="Dala_Dala_lig_C"/>
    <property type="match status" value="1"/>
</dbReference>
<dbReference type="GO" id="GO:0005524">
    <property type="term" value="F:ATP binding"/>
    <property type="evidence" value="ECO:0007669"/>
    <property type="project" value="InterPro"/>
</dbReference>
<dbReference type="Gene3D" id="3.40.50.20">
    <property type="match status" value="1"/>
</dbReference>
<protein>
    <submittedName>
        <fullName evidence="5">Unannotated protein</fullName>
    </submittedName>
</protein>
<dbReference type="InterPro" id="IPR011095">
    <property type="entry name" value="Dala_Dala_lig_C"/>
</dbReference>
<reference evidence="5" key="1">
    <citation type="submission" date="2020-05" db="EMBL/GenBank/DDBJ databases">
        <authorList>
            <person name="Chiriac C."/>
            <person name="Salcher M."/>
            <person name="Ghai R."/>
            <person name="Kavagutti S V."/>
        </authorList>
    </citation>
    <scope>NUCLEOTIDE SEQUENCE</scope>
</reference>
<evidence type="ECO:0000256" key="1">
    <source>
        <dbReference type="ARBA" id="ARBA00010871"/>
    </source>
</evidence>
<name>A0A6J7IS55_9ZZZZ</name>
<dbReference type="EMBL" id="CAFBMK010000182">
    <property type="protein sequence ID" value="CAB4933640.1"/>
    <property type="molecule type" value="Genomic_DNA"/>
</dbReference>
<feature type="compositionally biased region" description="Basic and acidic residues" evidence="3">
    <location>
        <begin position="1"/>
        <end position="20"/>
    </location>
</feature>
<feature type="domain" description="ATP-grasp" evidence="4">
    <location>
        <begin position="150"/>
        <end position="355"/>
    </location>
</feature>
<dbReference type="SUPFAM" id="SSF56059">
    <property type="entry name" value="Glutathione synthetase ATP-binding domain-like"/>
    <property type="match status" value="1"/>
</dbReference>
<dbReference type="Gene3D" id="3.30.470.20">
    <property type="entry name" value="ATP-grasp fold, B domain"/>
    <property type="match status" value="1"/>
</dbReference>
<accession>A0A6J7IS55</accession>
<dbReference type="InterPro" id="IPR011761">
    <property type="entry name" value="ATP-grasp"/>
</dbReference>